<evidence type="ECO:0000313" key="2">
    <source>
        <dbReference type="EMBL" id="EFA78834.1"/>
    </source>
</evidence>
<keyword evidence="1" id="KW-0732">Signal</keyword>
<dbReference type="SUPFAM" id="SSF48403">
    <property type="entry name" value="Ankyrin repeat"/>
    <property type="match status" value="1"/>
</dbReference>
<evidence type="ECO:0008006" key="4">
    <source>
        <dbReference type="Google" id="ProtNLM"/>
    </source>
</evidence>
<feature type="signal peptide" evidence="1">
    <location>
        <begin position="1"/>
        <end position="18"/>
    </location>
</feature>
<organism evidence="2 3">
    <name type="scientific">Heterostelium pallidum (strain ATCC 26659 / Pp 5 / PN500)</name>
    <name type="common">Cellular slime mold</name>
    <name type="synonym">Polysphondylium pallidum</name>
    <dbReference type="NCBI Taxonomy" id="670386"/>
    <lineage>
        <taxon>Eukaryota</taxon>
        <taxon>Amoebozoa</taxon>
        <taxon>Evosea</taxon>
        <taxon>Eumycetozoa</taxon>
        <taxon>Dictyostelia</taxon>
        <taxon>Acytosteliales</taxon>
        <taxon>Acytosteliaceae</taxon>
        <taxon>Heterostelium</taxon>
    </lineage>
</organism>
<evidence type="ECO:0000313" key="3">
    <source>
        <dbReference type="Proteomes" id="UP000001396"/>
    </source>
</evidence>
<dbReference type="Proteomes" id="UP000001396">
    <property type="component" value="Unassembled WGS sequence"/>
</dbReference>
<dbReference type="InterPro" id="IPR036770">
    <property type="entry name" value="Ankyrin_rpt-contain_sf"/>
</dbReference>
<name>D3BHT4_HETP5</name>
<dbReference type="AlphaFoldDB" id="D3BHT4"/>
<protein>
    <recommendedName>
        <fullName evidence="4">Ankyrin repeat-containing protein</fullName>
    </recommendedName>
</protein>
<accession>D3BHT4</accession>
<feature type="chain" id="PRO_5003042475" description="Ankyrin repeat-containing protein" evidence="1">
    <location>
        <begin position="19"/>
        <end position="847"/>
    </location>
</feature>
<keyword evidence="3" id="KW-1185">Reference proteome</keyword>
<gene>
    <name evidence="2" type="ORF">PPL_08298</name>
</gene>
<comment type="caution">
    <text evidence="2">The sequence shown here is derived from an EMBL/GenBank/DDBJ whole genome shotgun (WGS) entry which is preliminary data.</text>
</comment>
<sequence>MCDWSVGFVLFVTSLVDPLDMSAPSISKLIAIQEHQIYLSLSVSIQVQIFNFVYQINRIHTDDSCLQRECDFHERKSLYHMILYGRTDLFFKYAEYQVVPESIANDKPSSMVSNKQKNKKKENVSLIDMLPESDSILLKAAFRCCNLKVVEYLLSRRPDLSISEGAHEPTQLQVAKSGNLQLLRLYAQNSLRALTSSVAKPSSTILSNNILGYFKIAISIGIENGDLPLLRIIVDECRAALVNVDNYMMGKIKYLHRIDLRELSKDETLTHQTLDFCLENDILGSQCWRLIISGAISGGNWSVLRFIVDRKLQHYLMEEIDFVRMPTNHISRHGMEMVEFIIANWPDLQFNMDSMMDAIKADRLDIFKVMYQHSGSLISVPQSLNYALRTGSKSIIDYILTELSSHIRSPLPIQQVHPSLLSKEFFKDPIVQKYFIFSGSHMLKDIIEFDHSRELVNYILSLEMSTDNRPFMTNLSIDWNQGMMKAFEQLDLELVKTILEIKPDVKYTYPLVDPSTVDSSKYLMIIEVLASSGVTINFDHLPLILLKAKQYPYIMAILKVLDNNNHNYYSKFNSNLTDSAIVQGLSIEFIDYLLGLPIPNINSKDSLSYAIKRRDLPLIKLLHQSHQVPFRSREFQSFLELKQDDLIDRLIIDYCEPKLLESMSISWISVALLTSLEMKRLDYVKKLRDYIDWVPNPFQNLYMDIGKNHRLVIYKNPEILDILVDIIIEFVNIDTLLRNILSDDTSNFDCFMFVYNASIEKLQRLPCIFGFEDGEEDEFDDDEQESVHIPTCENTHPNSALVKNNKYKEIRELIKRKHIRIGSPFLNLISETAIQHGYLNILDIKMY</sequence>
<dbReference type="RefSeq" id="XP_020430958.1">
    <property type="nucleotide sequence ID" value="XM_020579119.1"/>
</dbReference>
<dbReference type="GeneID" id="31363778"/>
<evidence type="ECO:0000256" key="1">
    <source>
        <dbReference type="SAM" id="SignalP"/>
    </source>
</evidence>
<dbReference type="InParanoid" id="D3BHT4"/>
<dbReference type="EMBL" id="ADBJ01000037">
    <property type="protein sequence ID" value="EFA78834.1"/>
    <property type="molecule type" value="Genomic_DNA"/>
</dbReference>
<proteinExistence type="predicted"/>
<reference evidence="2 3" key="1">
    <citation type="journal article" date="2011" name="Genome Res.">
        <title>Phylogeny-wide analysis of social amoeba genomes highlights ancient origins for complex intercellular communication.</title>
        <authorList>
            <person name="Heidel A.J."/>
            <person name="Lawal H.M."/>
            <person name="Felder M."/>
            <person name="Schilde C."/>
            <person name="Helps N.R."/>
            <person name="Tunggal B."/>
            <person name="Rivero F."/>
            <person name="John U."/>
            <person name="Schleicher M."/>
            <person name="Eichinger L."/>
            <person name="Platzer M."/>
            <person name="Noegel A.A."/>
            <person name="Schaap P."/>
            <person name="Gloeckner G."/>
        </authorList>
    </citation>
    <scope>NUCLEOTIDE SEQUENCE [LARGE SCALE GENOMIC DNA]</scope>
    <source>
        <strain evidence="3">ATCC 26659 / Pp 5 / PN500</strain>
    </source>
</reference>